<sequence length="25" mass="2941">MELLQSNNLWMALQCQSKRRGYGTL</sequence>
<evidence type="ECO:0000313" key="1">
    <source>
        <dbReference type="EMBL" id="MBW96717.1"/>
    </source>
</evidence>
<organism evidence="1">
    <name type="scientific">Rhizophora mucronata</name>
    <name type="common">Asiatic mangrove</name>
    <dbReference type="NCBI Taxonomy" id="61149"/>
    <lineage>
        <taxon>Eukaryota</taxon>
        <taxon>Viridiplantae</taxon>
        <taxon>Streptophyta</taxon>
        <taxon>Embryophyta</taxon>
        <taxon>Tracheophyta</taxon>
        <taxon>Spermatophyta</taxon>
        <taxon>Magnoliopsida</taxon>
        <taxon>eudicotyledons</taxon>
        <taxon>Gunneridae</taxon>
        <taxon>Pentapetalae</taxon>
        <taxon>rosids</taxon>
        <taxon>fabids</taxon>
        <taxon>Malpighiales</taxon>
        <taxon>Rhizophoraceae</taxon>
        <taxon>Rhizophora</taxon>
    </lineage>
</organism>
<dbReference type="EMBL" id="GGEC01016234">
    <property type="protein sequence ID" value="MBW96717.1"/>
    <property type="molecule type" value="Transcribed_RNA"/>
</dbReference>
<accession>A0A2P2JTB0</accession>
<protein>
    <submittedName>
        <fullName evidence="1">Uncharacterized protein</fullName>
    </submittedName>
</protein>
<proteinExistence type="predicted"/>
<name>A0A2P2JTB0_RHIMU</name>
<dbReference type="AlphaFoldDB" id="A0A2P2JTB0"/>
<reference evidence="1" key="1">
    <citation type="submission" date="2018-02" db="EMBL/GenBank/DDBJ databases">
        <title>Rhizophora mucronata_Transcriptome.</title>
        <authorList>
            <person name="Meera S.P."/>
            <person name="Sreeshan A."/>
            <person name="Augustine A."/>
        </authorList>
    </citation>
    <scope>NUCLEOTIDE SEQUENCE</scope>
    <source>
        <tissue evidence="1">Leaf</tissue>
    </source>
</reference>